<dbReference type="SMART" id="SM00367">
    <property type="entry name" value="LRR_CC"/>
    <property type="match status" value="4"/>
</dbReference>
<reference evidence="2" key="1">
    <citation type="submission" date="2020-12" db="EMBL/GenBank/DDBJ databases">
        <authorList>
            <person name="Iha C."/>
        </authorList>
    </citation>
    <scope>NUCLEOTIDE SEQUENCE</scope>
</reference>
<dbReference type="AlphaFoldDB" id="A0A8S1J7F0"/>
<evidence type="ECO:0000313" key="3">
    <source>
        <dbReference type="Proteomes" id="UP000708148"/>
    </source>
</evidence>
<dbReference type="Proteomes" id="UP000708148">
    <property type="component" value="Unassembled WGS sequence"/>
</dbReference>
<dbReference type="InterPro" id="IPR032675">
    <property type="entry name" value="LRR_dom_sf"/>
</dbReference>
<evidence type="ECO:0000313" key="2">
    <source>
        <dbReference type="EMBL" id="CAD7701988.1"/>
    </source>
</evidence>
<dbReference type="GO" id="GO:0005930">
    <property type="term" value="C:axoneme"/>
    <property type="evidence" value="ECO:0007669"/>
    <property type="project" value="UniProtKB-SubCell"/>
</dbReference>
<organism evidence="2 3">
    <name type="scientific">Ostreobium quekettii</name>
    <dbReference type="NCBI Taxonomy" id="121088"/>
    <lineage>
        <taxon>Eukaryota</taxon>
        <taxon>Viridiplantae</taxon>
        <taxon>Chlorophyta</taxon>
        <taxon>core chlorophytes</taxon>
        <taxon>Ulvophyceae</taxon>
        <taxon>TCBD clade</taxon>
        <taxon>Bryopsidales</taxon>
        <taxon>Ostreobineae</taxon>
        <taxon>Ostreobiaceae</taxon>
        <taxon>Ostreobium</taxon>
    </lineage>
</organism>
<comment type="subcellular location">
    <subcellularLocation>
        <location evidence="1">Cytoplasm</location>
        <location evidence="1">Cytoskeleton</location>
        <location evidence="1">Cilium axoneme</location>
    </subcellularLocation>
</comment>
<sequence length="590" mass="62299">MDVLGSIAQAVPSANLTSLRLVSRRWCCAVDRLAINRVTISRRKLPYVGTMGDALCALGTRFDGLRELKIDVAAFGAKFPATVVVPKGQVEQIKAAIGAPWLGDPTHIFGLVQSLTALDLSYTLVGSEVFAQLSAFAKLRHLDLSRTGMESSSLAGLAGLTRLTELNLEGCKRVGDQGMAALATLTALISIDLSNTSAGDDGAMHLSCLTCLRSFIATGTGIGTEGISHLSACTGLTCVRIHQTGYAGQEDAALLLAHSQLRCLFLGSCKQITNLHCLSSLTHLTALNLNIPHTGAEGLTFLPSLSGLTSLDLSCVDLGDALGFTCLGALTGLTWLDLDATSLTNEDVAELEHLTALRALSLAEVRISKDGIANLSSLSALEELNLAGTLTTSDAITLLVVLTRLRSINLCYTPLFNKGIWLVASLSGLKSLDLSSTQIDMVAMQHLLALTLLECLHLESTGMSDLVAGSLTCLARLKLLSVANNPVGNAALANYSFLSALECLSLKGTRVGRVGIMCLSGLCRLHTLNLYGTGVDDSCLEAILGIASLTTVDLEGTQVEQFDALETLNMRNTMMGFTWSMTPADAWTEP</sequence>
<proteinExistence type="predicted"/>
<name>A0A8S1J7F0_9CHLO</name>
<dbReference type="InterPro" id="IPR050715">
    <property type="entry name" value="LRR-SigEffector_domain"/>
</dbReference>
<evidence type="ECO:0008006" key="4">
    <source>
        <dbReference type="Google" id="ProtNLM"/>
    </source>
</evidence>
<dbReference type="SUPFAM" id="SSF52047">
    <property type="entry name" value="RNI-like"/>
    <property type="match status" value="2"/>
</dbReference>
<dbReference type="EMBL" id="CAJHUC010001676">
    <property type="protein sequence ID" value="CAD7701988.1"/>
    <property type="molecule type" value="Genomic_DNA"/>
</dbReference>
<accession>A0A8S1J7F0</accession>
<evidence type="ECO:0000256" key="1">
    <source>
        <dbReference type="ARBA" id="ARBA00004430"/>
    </source>
</evidence>
<dbReference type="Gene3D" id="3.80.10.10">
    <property type="entry name" value="Ribonuclease Inhibitor"/>
    <property type="match status" value="5"/>
</dbReference>
<dbReference type="InterPro" id="IPR006553">
    <property type="entry name" value="Leu-rich_rpt_Cys-con_subtyp"/>
</dbReference>
<protein>
    <recommendedName>
        <fullName evidence="4">F-box domain-containing protein</fullName>
    </recommendedName>
</protein>
<keyword evidence="3" id="KW-1185">Reference proteome</keyword>
<dbReference type="PANTHER" id="PTHR45752">
    <property type="entry name" value="LEUCINE-RICH REPEAT-CONTAINING"/>
    <property type="match status" value="1"/>
</dbReference>
<dbReference type="OrthoDB" id="694479at2759"/>
<comment type="caution">
    <text evidence="2">The sequence shown here is derived from an EMBL/GenBank/DDBJ whole genome shotgun (WGS) entry which is preliminary data.</text>
</comment>
<gene>
    <name evidence="2" type="ORF">OSTQU699_LOCUS7345</name>
</gene>
<dbReference type="PANTHER" id="PTHR45752:SF195">
    <property type="entry name" value="LEUCINE-RICH REPEAT (LRR) FAMILY PROTEIN-RELATED"/>
    <property type="match status" value="1"/>
</dbReference>